<dbReference type="PIRSF" id="PIRSF006337">
    <property type="entry name" value="Trehalose_TreZ"/>
    <property type="match status" value="1"/>
</dbReference>
<dbReference type="Gene3D" id="3.20.20.80">
    <property type="entry name" value="Glycosidases"/>
    <property type="match status" value="1"/>
</dbReference>
<keyword evidence="7 14" id="KW-0378">Hydrolase</keyword>
<dbReference type="Pfam" id="PF11941">
    <property type="entry name" value="DUF3459"/>
    <property type="match status" value="1"/>
</dbReference>
<evidence type="ECO:0000256" key="2">
    <source>
        <dbReference type="ARBA" id="ARBA00005199"/>
    </source>
</evidence>
<dbReference type="GO" id="GO:0005992">
    <property type="term" value="P:trehalose biosynthetic process"/>
    <property type="evidence" value="ECO:0007669"/>
    <property type="project" value="UniProtKB-UniRule"/>
</dbReference>
<comment type="similarity">
    <text evidence="3 14">Belongs to the glycosyl hydrolase 13 family.</text>
</comment>
<evidence type="ECO:0000256" key="3">
    <source>
        <dbReference type="ARBA" id="ARBA00008061"/>
    </source>
</evidence>
<comment type="caution">
    <text evidence="18">The sequence shown here is derived from an EMBL/GenBank/DDBJ whole genome shotgun (WGS) entry which is preliminary data.</text>
</comment>
<dbReference type="PANTHER" id="PTHR43651">
    <property type="entry name" value="1,4-ALPHA-GLUCAN-BRANCHING ENZYME"/>
    <property type="match status" value="1"/>
</dbReference>
<dbReference type="AlphaFoldDB" id="A0A4Y3M591"/>
<evidence type="ECO:0000259" key="17">
    <source>
        <dbReference type="SMART" id="SM00642"/>
    </source>
</evidence>
<keyword evidence="6" id="KW-0963">Cytoplasm</keyword>
<evidence type="ECO:0000256" key="14">
    <source>
        <dbReference type="PIRNR" id="PIRNR006337"/>
    </source>
</evidence>
<dbReference type="UniPathway" id="UPA00299"/>
<keyword evidence="19" id="KW-1185">Reference proteome</keyword>
<dbReference type="GO" id="GO:0005737">
    <property type="term" value="C:cytoplasm"/>
    <property type="evidence" value="ECO:0007669"/>
    <property type="project" value="UniProtKB-SubCell"/>
</dbReference>
<evidence type="ECO:0000256" key="11">
    <source>
        <dbReference type="ARBA" id="ARBA00033284"/>
    </source>
</evidence>
<dbReference type="Pfam" id="PF00128">
    <property type="entry name" value="Alpha-amylase"/>
    <property type="match status" value="1"/>
</dbReference>
<evidence type="ECO:0000256" key="15">
    <source>
        <dbReference type="PIRSR" id="PIRSR006337-1"/>
    </source>
</evidence>
<dbReference type="NCBIfam" id="TIGR02402">
    <property type="entry name" value="trehalose_TreZ"/>
    <property type="match status" value="1"/>
</dbReference>
<keyword evidence="9 14" id="KW-0326">Glycosidase</keyword>
<dbReference type="CDD" id="cd02853">
    <property type="entry name" value="E_set_MTHase_like_N"/>
    <property type="match status" value="1"/>
</dbReference>
<dbReference type="CDD" id="cd11325">
    <property type="entry name" value="AmyAc_GTHase"/>
    <property type="match status" value="1"/>
</dbReference>
<dbReference type="PANTHER" id="PTHR43651:SF11">
    <property type="entry name" value="MALTO-OLIGOSYLTREHALOSE TREHALOHYDROLASE"/>
    <property type="match status" value="1"/>
</dbReference>
<protein>
    <recommendedName>
        <fullName evidence="5 13">Malto-oligosyltrehalose trehalohydrolase</fullName>
        <shortName evidence="14">MTHase</shortName>
        <ecNumber evidence="4 13">3.2.1.141</ecNumber>
    </recommendedName>
    <alternativeName>
        <fullName evidence="11 14">4-alpha-D-((1-&gt;4)-alpha-D-glucano)trehalose trehalohydrolase</fullName>
    </alternativeName>
    <alternativeName>
        <fullName evidence="10 14">Maltooligosyl trehalose trehalohydrolase</fullName>
    </alternativeName>
</protein>
<dbReference type="STRING" id="586239.AD943_03415"/>
<dbReference type="GO" id="GO:0033942">
    <property type="term" value="F:4-alpha-D-(1-&gt;4)-alpha-D-glucanotrehalose trehalohydrolase activity"/>
    <property type="evidence" value="ECO:0007669"/>
    <property type="project" value="UniProtKB-EC"/>
</dbReference>
<dbReference type="EMBL" id="BJLY01000001">
    <property type="protein sequence ID" value="GEB02491.1"/>
    <property type="molecule type" value="Genomic_DNA"/>
</dbReference>
<feature type="active site" description="Proton donor" evidence="15">
    <location>
        <position position="291"/>
    </location>
</feature>
<dbReference type="InterPro" id="IPR022567">
    <property type="entry name" value="DUF3459"/>
</dbReference>
<evidence type="ECO:0000256" key="5">
    <source>
        <dbReference type="ARBA" id="ARBA00015938"/>
    </source>
</evidence>
<dbReference type="Gene3D" id="2.60.40.10">
    <property type="entry name" value="Immunoglobulins"/>
    <property type="match status" value="1"/>
</dbReference>
<dbReference type="Gene3D" id="1.10.10.760">
    <property type="entry name" value="E-set domains of sugar-utilizing enzymes"/>
    <property type="match status" value="1"/>
</dbReference>
<comment type="pathway">
    <text evidence="2 14">Glycan biosynthesis; trehalose biosynthesis.</text>
</comment>
<evidence type="ECO:0000313" key="19">
    <source>
        <dbReference type="Proteomes" id="UP000320772"/>
    </source>
</evidence>
<evidence type="ECO:0000256" key="10">
    <source>
        <dbReference type="ARBA" id="ARBA00032057"/>
    </source>
</evidence>
<dbReference type="InterPro" id="IPR013783">
    <property type="entry name" value="Ig-like_fold"/>
</dbReference>
<evidence type="ECO:0000256" key="8">
    <source>
        <dbReference type="ARBA" id="ARBA00023277"/>
    </source>
</evidence>
<feature type="domain" description="Glycosyl hydrolase family 13 catalytic" evidence="17">
    <location>
        <begin position="113"/>
        <end position="446"/>
    </location>
</feature>
<dbReference type="InterPro" id="IPR014756">
    <property type="entry name" value="Ig_E-set"/>
</dbReference>
<dbReference type="InterPro" id="IPR044901">
    <property type="entry name" value="Trehalose_TreZ_E-set_sf"/>
</dbReference>
<gene>
    <name evidence="18" type="ORF">GRO01_00670</name>
</gene>
<proteinExistence type="inferred from homology"/>
<dbReference type="InterPro" id="IPR006047">
    <property type="entry name" value="GH13_cat_dom"/>
</dbReference>
<sequence>MTAFHYTGRFGAELLSPDRTRFSFWAPSCETVILEVEGLPPQVMERHEDGFFTTEALCGAGARYRFRIRDDLSVPDPASRCQPDGIHGPSEVLDPGFYQWKHPGWKGRPWEETVIYELHVGLEGGYEGLMGRLQELVDLGVTAIELMPINSFSGNWNWGYDGVLLFAPDISYGRPSILKTLIDHAHGLGLMVFLDVVYNHFGPDGNYVPEYAEALFDPDNATVWGEGIDFHNPVAAEFFIDNALLWLAEYRFDGLRIDAAWAITNRNWFTQLRQQIARYTEPERHIHLILENENNDSALLRDGYSQWDEDWHHAVTVLLTGEDEGYFKAFTNDPTALLRRVLAEGFAWQGEYFAPADKMRGTPSEDLPPTKFVTFLQNHDQIGNRPRGERMITLCEPEAFKAAYALLLLCPMTPMLFMGEEWGCTTPFYFFCDFDGELEQKVRKGRNDQFRKYCGISDPTELESLSDPIARSTYDASRPDRQERETPAGQEWLARTKELLGLRHHHITPHLKGARSAGAEVLGDGAVRASWLLDNGTLLSIALNLGTQTLPIVEPGSVIYQTGVDRTAGTLLPHNIVVGLDRAL</sequence>
<evidence type="ECO:0000256" key="7">
    <source>
        <dbReference type="ARBA" id="ARBA00022801"/>
    </source>
</evidence>
<name>A0A4Y3M591_9PROT</name>
<dbReference type="SUPFAM" id="SSF51445">
    <property type="entry name" value="(Trans)glycosidases"/>
    <property type="match status" value="1"/>
</dbReference>
<dbReference type="SMART" id="SM00642">
    <property type="entry name" value="Aamy"/>
    <property type="match status" value="1"/>
</dbReference>
<dbReference type="InterPro" id="IPR017853">
    <property type="entry name" value="GH"/>
</dbReference>
<dbReference type="InterPro" id="IPR012768">
    <property type="entry name" value="Trehalose_TreZ"/>
</dbReference>
<feature type="active site" description="Nucleophile" evidence="15">
    <location>
        <position position="258"/>
    </location>
</feature>
<evidence type="ECO:0000256" key="4">
    <source>
        <dbReference type="ARBA" id="ARBA00012268"/>
    </source>
</evidence>
<comment type="subcellular location">
    <subcellularLocation>
        <location evidence="1 15">Cytoplasm</location>
    </subcellularLocation>
</comment>
<dbReference type="EC" id="3.2.1.141" evidence="4 13"/>
<reference evidence="18 19" key="1">
    <citation type="submission" date="2019-06" db="EMBL/GenBank/DDBJ databases">
        <title>Whole genome shotgun sequence of Gluconobacter roseus NBRC 3990.</title>
        <authorList>
            <person name="Hosoyama A."/>
            <person name="Uohara A."/>
            <person name="Ohji S."/>
            <person name="Ichikawa N."/>
        </authorList>
    </citation>
    <scope>NUCLEOTIDE SEQUENCE [LARGE SCALE GENOMIC DNA]</scope>
    <source>
        <strain evidence="18 19">NBRC 3990</strain>
    </source>
</reference>
<comment type="catalytic activity">
    <reaction evidence="12 14">
        <text>hydrolysis of (1-&gt;4)-alpha-D-glucosidic linkage in 4-alpha-D-[(1-&gt;4)-alpha-D-glucanosyl]n trehalose to yield trehalose and (1-&gt;4)-alpha-D-glucan.</text>
        <dbReference type="EC" id="3.2.1.141"/>
    </reaction>
</comment>
<keyword evidence="8" id="KW-0119">Carbohydrate metabolism</keyword>
<dbReference type="RefSeq" id="WP_062508001.1">
    <property type="nucleotide sequence ID" value="NZ_BAQZ01000010.1"/>
</dbReference>
<evidence type="ECO:0000256" key="13">
    <source>
        <dbReference type="NCBIfam" id="TIGR02402"/>
    </source>
</evidence>
<feature type="site" description="Transition state stabilizer" evidence="16">
    <location>
        <position position="380"/>
    </location>
</feature>
<dbReference type="Proteomes" id="UP000320772">
    <property type="component" value="Unassembled WGS sequence"/>
</dbReference>
<evidence type="ECO:0000256" key="6">
    <source>
        <dbReference type="ARBA" id="ARBA00022490"/>
    </source>
</evidence>
<evidence type="ECO:0000256" key="12">
    <source>
        <dbReference type="ARBA" id="ARBA00034013"/>
    </source>
</evidence>
<evidence type="ECO:0000256" key="9">
    <source>
        <dbReference type="ARBA" id="ARBA00023295"/>
    </source>
</evidence>
<organism evidence="18 19">
    <name type="scientific">Gluconobacter roseus NBRC 3990</name>
    <dbReference type="NCBI Taxonomy" id="1307950"/>
    <lineage>
        <taxon>Bacteria</taxon>
        <taxon>Pseudomonadati</taxon>
        <taxon>Pseudomonadota</taxon>
        <taxon>Alphaproteobacteria</taxon>
        <taxon>Acetobacterales</taxon>
        <taxon>Acetobacteraceae</taxon>
        <taxon>Gluconobacter</taxon>
    </lineage>
</organism>
<evidence type="ECO:0000256" key="1">
    <source>
        <dbReference type="ARBA" id="ARBA00004496"/>
    </source>
</evidence>
<evidence type="ECO:0000313" key="18">
    <source>
        <dbReference type="EMBL" id="GEB02491.1"/>
    </source>
</evidence>
<accession>A0A4Y3M591</accession>
<evidence type="ECO:0000256" key="16">
    <source>
        <dbReference type="PIRSR" id="PIRSR006337-3"/>
    </source>
</evidence>
<dbReference type="SUPFAM" id="SSF81296">
    <property type="entry name" value="E set domains"/>
    <property type="match status" value="1"/>
</dbReference>